<dbReference type="AlphaFoldDB" id="A0A6J7TXF5"/>
<dbReference type="EMBL" id="CAFBQU010000002">
    <property type="protein sequence ID" value="CAB5058719.1"/>
    <property type="molecule type" value="Genomic_DNA"/>
</dbReference>
<protein>
    <submittedName>
        <fullName evidence="3">Unannotated protein</fullName>
    </submittedName>
</protein>
<keyword evidence="1" id="KW-0472">Membrane</keyword>
<keyword evidence="1" id="KW-0812">Transmembrane</keyword>
<dbReference type="EMBL" id="CAFBPN010000004">
    <property type="protein sequence ID" value="CAB5009543.1"/>
    <property type="molecule type" value="Genomic_DNA"/>
</dbReference>
<gene>
    <name evidence="2" type="ORF">UFOPK4098_00202</name>
    <name evidence="3" type="ORF">UFOPK4347_00134</name>
</gene>
<organism evidence="3">
    <name type="scientific">freshwater metagenome</name>
    <dbReference type="NCBI Taxonomy" id="449393"/>
    <lineage>
        <taxon>unclassified sequences</taxon>
        <taxon>metagenomes</taxon>
        <taxon>ecological metagenomes</taxon>
    </lineage>
</organism>
<feature type="transmembrane region" description="Helical" evidence="1">
    <location>
        <begin position="74"/>
        <end position="94"/>
    </location>
</feature>
<reference evidence="3" key="1">
    <citation type="submission" date="2020-05" db="EMBL/GenBank/DDBJ databases">
        <authorList>
            <person name="Chiriac C."/>
            <person name="Salcher M."/>
            <person name="Ghai R."/>
            <person name="Kavagutti S V."/>
        </authorList>
    </citation>
    <scope>NUCLEOTIDE SEQUENCE</scope>
</reference>
<keyword evidence="1" id="KW-1133">Transmembrane helix</keyword>
<accession>A0A6J7TXF5</accession>
<evidence type="ECO:0000313" key="3">
    <source>
        <dbReference type="EMBL" id="CAB5058719.1"/>
    </source>
</evidence>
<feature type="transmembrane region" description="Helical" evidence="1">
    <location>
        <begin position="100"/>
        <end position="119"/>
    </location>
</feature>
<sequence length="134" mass="15002">MPRITQQTIFARLWVALVMLWAAMRILAVEIWLVGYGINIWWFAIIELLSSILYGLSSARLVRELAARQRKNSAKWGFLTLIGYVMPDTYLLSVGRAMPLATYAIVISLAITFAIIALVRTRTSVMKIAIADAG</sequence>
<feature type="transmembrane region" description="Helical" evidence="1">
    <location>
        <begin position="40"/>
        <end position="62"/>
    </location>
</feature>
<name>A0A6J7TXF5_9ZZZZ</name>
<evidence type="ECO:0000256" key="1">
    <source>
        <dbReference type="SAM" id="Phobius"/>
    </source>
</evidence>
<feature type="transmembrane region" description="Helical" evidence="1">
    <location>
        <begin position="12"/>
        <end position="34"/>
    </location>
</feature>
<proteinExistence type="predicted"/>
<evidence type="ECO:0000313" key="2">
    <source>
        <dbReference type="EMBL" id="CAB5009543.1"/>
    </source>
</evidence>